<dbReference type="SUPFAM" id="SSF48264">
    <property type="entry name" value="Cytochrome P450"/>
    <property type="match status" value="1"/>
</dbReference>
<dbReference type="GO" id="GO:0004497">
    <property type="term" value="F:monooxygenase activity"/>
    <property type="evidence" value="ECO:0007669"/>
    <property type="project" value="InterPro"/>
</dbReference>
<evidence type="ECO:0000256" key="3">
    <source>
        <dbReference type="ARBA" id="ARBA00023004"/>
    </source>
</evidence>
<evidence type="ECO:0000256" key="1">
    <source>
        <dbReference type="ARBA" id="ARBA00022617"/>
    </source>
</evidence>
<dbReference type="CDD" id="cd11060">
    <property type="entry name" value="CYP57A1-like"/>
    <property type="match status" value="1"/>
</dbReference>
<evidence type="ECO:0000256" key="2">
    <source>
        <dbReference type="ARBA" id="ARBA00022723"/>
    </source>
</evidence>
<keyword evidence="2 4" id="KW-0479">Metal-binding</keyword>
<keyword evidence="3 4" id="KW-0408">Iron</keyword>
<evidence type="ECO:0000256" key="4">
    <source>
        <dbReference type="PIRSR" id="PIRSR602401-1"/>
    </source>
</evidence>
<dbReference type="GO" id="GO:0020037">
    <property type="term" value="F:heme binding"/>
    <property type="evidence" value="ECO:0007669"/>
    <property type="project" value="InterPro"/>
</dbReference>
<name>A0A084G3X2_PSEDA</name>
<comment type="caution">
    <text evidence="5">The sequence shown here is derived from an EMBL/GenBank/DDBJ whole genome shotgun (WGS) entry which is preliminary data.</text>
</comment>
<dbReference type="PANTHER" id="PTHR24305:SF168">
    <property type="entry name" value="P450, PUTATIVE (EUROFUNG)-RELATED"/>
    <property type="match status" value="1"/>
</dbReference>
<dbReference type="RefSeq" id="XP_016641833.1">
    <property type="nucleotide sequence ID" value="XM_016788542.1"/>
</dbReference>
<dbReference type="PRINTS" id="PR00385">
    <property type="entry name" value="P450"/>
</dbReference>
<dbReference type="OrthoDB" id="3934656at2759"/>
<dbReference type="GO" id="GO:0005506">
    <property type="term" value="F:iron ion binding"/>
    <property type="evidence" value="ECO:0007669"/>
    <property type="project" value="InterPro"/>
</dbReference>
<comment type="cofactor">
    <cofactor evidence="4">
        <name>heme</name>
        <dbReference type="ChEBI" id="CHEBI:30413"/>
    </cofactor>
</comment>
<accession>A0A084G3X2</accession>
<dbReference type="PRINTS" id="PR00463">
    <property type="entry name" value="EP450I"/>
</dbReference>
<evidence type="ECO:0008006" key="7">
    <source>
        <dbReference type="Google" id="ProtNLM"/>
    </source>
</evidence>
<dbReference type="Pfam" id="PF00067">
    <property type="entry name" value="p450"/>
    <property type="match status" value="1"/>
</dbReference>
<dbReference type="InterPro" id="IPR001128">
    <property type="entry name" value="Cyt_P450"/>
</dbReference>
<keyword evidence="6" id="KW-1185">Reference proteome</keyword>
<dbReference type="Gene3D" id="1.10.630.10">
    <property type="entry name" value="Cytochrome P450"/>
    <property type="match status" value="1"/>
</dbReference>
<dbReference type="Proteomes" id="UP000028545">
    <property type="component" value="Unassembled WGS sequence"/>
</dbReference>
<protein>
    <recommendedName>
        <fullName evidence="7">Pisatin demethylase</fullName>
    </recommendedName>
</protein>
<dbReference type="InterPro" id="IPR050121">
    <property type="entry name" value="Cytochrome_P450_monoxygenase"/>
</dbReference>
<dbReference type="PANTHER" id="PTHR24305">
    <property type="entry name" value="CYTOCHROME P450"/>
    <property type="match status" value="1"/>
</dbReference>
<reference evidence="5 6" key="1">
    <citation type="journal article" date="2014" name="Genome Announc.">
        <title>Draft genome sequence of the pathogenic fungus Scedosporium apiospermum.</title>
        <authorList>
            <person name="Vandeputte P."/>
            <person name="Ghamrawi S."/>
            <person name="Rechenmann M."/>
            <person name="Iltis A."/>
            <person name="Giraud S."/>
            <person name="Fleury M."/>
            <person name="Thornton C."/>
            <person name="Delhaes L."/>
            <person name="Meyer W."/>
            <person name="Papon N."/>
            <person name="Bouchara J.P."/>
        </authorList>
    </citation>
    <scope>NUCLEOTIDE SEQUENCE [LARGE SCALE GENOMIC DNA]</scope>
    <source>
        <strain evidence="5 6">IHEM 14462</strain>
    </source>
</reference>
<dbReference type="GeneID" id="27725511"/>
<dbReference type="AlphaFoldDB" id="A0A084G3X2"/>
<keyword evidence="1 4" id="KW-0349">Heme</keyword>
<sequence length="442" mass="49557">MICLHDEPTPTKAPPGPLARIGPNELVTSDPVLLRRMLGVRSKYKRSDWYIAMRFDPRRDNVLSQQDNDLHHVLRTKMAAGYSGKEVDALEHKVDRNVAALVNLIAKYASAPGGPKPFDFGRKAQYFTLDVISDIAYSEPFGCLATDSDAFGYIAAVEENMPAIMFVSAIPRLNWILKSSIVRMFMPSDKDQLGFGRVMGICKQKAAERFGPDRKDQQDMLGSFVRHGLTQPEAESETLLQILAGSETTATAIRATLLHIITNPRVYSKLAAEIRASTHLPSPIPDAEARKLPYLQAVIKEGLRFWPPLTGVMSKVVPPEGEDYNGTFIPGGTVLGYSAFGLSRNKDVWGEDADVFRPERWLEGTKEELRAKESAVDLVFGHGRWQCLGKNIAYMELNKIFFELLRHFDINVLDPTNVWKSTCAGIFMQHDFWLLATKRDEE</sequence>
<proteinExistence type="predicted"/>
<dbReference type="HOGENOM" id="CLU_001570_14_0_1"/>
<feature type="binding site" description="axial binding residue" evidence="4">
    <location>
        <position position="387"/>
    </location>
    <ligand>
        <name>heme</name>
        <dbReference type="ChEBI" id="CHEBI:30413"/>
    </ligand>
    <ligandPart>
        <name>Fe</name>
        <dbReference type="ChEBI" id="CHEBI:18248"/>
    </ligandPart>
</feature>
<dbReference type="InterPro" id="IPR002401">
    <property type="entry name" value="Cyt_P450_E_grp-I"/>
</dbReference>
<dbReference type="VEuPathDB" id="FungiDB:SAPIO_CDS6439"/>
<evidence type="ECO:0000313" key="5">
    <source>
        <dbReference type="EMBL" id="KEZ42034.1"/>
    </source>
</evidence>
<evidence type="ECO:0000313" key="6">
    <source>
        <dbReference type="Proteomes" id="UP000028545"/>
    </source>
</evidence>
<dbReference type="EMBL" id="JOWA01000103">
    <property type="protein sequence ID" value="KEZ42034.1"/>
    <property type="molecule type" value="Genomic_DNA"/>
</dbReference>
<dbReference type="OMA" id="RTMNATW"/>
<gene>
    <name evidence="5" type="ORF">SAPIO_CDS6439</name>
</gene>
<dbReference type="GO" id="GO:0016705">
    <property type="term" value="F:oxidoreductase activity, acting on paired donors, with incorporation or reduction of molecular oxygen"/>
    <property type="evidence" value="ECO:0007669"/>
    <property type="project" value="InterPro"/>
</dbReference>
<organism evidence="5 6">
    <name type="scientific">Pseudallescheria apiosperma</name>
    <name type="common">Scedosporium apiospermum</name>
    <dbReference type="NCBI Taxonomy" id="563466"/>
    <lineage>
        <taxon>Eukaryota</taxon>
        <taxon>Fungi</taxon>
        <taxon>Dikarya</taxon>
        <taxon>Ascomycota</taxon>
        <taxon>Pezizomycotina</taxon>
        <taxon>Sordariomycetes</taxon>
        <taxon>Hypocreomycetidae</taxon>
        <taxon>Microascales</taxon>
        <taxon>Microascaceae</taxon>
        <taxon>Scedosporium</taxon>
    </lineage>
</organism>
<dbReference type="InterPro" id="IPR036396">
    <property type="entry name" value="Cyt_P450_sf"/>
</dbReference>
<dbReference type="KEGG" id="sapo:SAPIO_CDS6439"/>